<dbReference type="EMBL" id="JBBMLE010000003">
    <property type="protein sequence ID" value="MEK0251199.1"/>
    <property type="molecule type" value="Genomic_DNA"/>
</dbReference>
<keyword evidence="2" id="KW-1185">Reference proteome</keyword>
<comment type="caution">
    <text evidence="1">The sequence shown here is derived from an EMBL/GenBank/DDBJ whole genome shotgun (WGS) entry which is preliminary data.</text>
</comment>
<sequence length="73" mass="8460">MGNRTFVEKFHSSNEKNLIEAINRYSARLQLEISGLSVFHVQNSKEPFRAFVIFEKDIVITVEKPCETNMRNG</sequence>
<dbReference type="Proteomes" id="UP001498501">
    <property type="component" value="Unassembled WGS sequence"/>
</dbReference>
<accession>A0ABU8ZCC1</accession>
<proteinExistence type="predicted"/>
<reference evidence="1 2" key="1">
    <citation type="submission" date="2024-03" db="EMBL/GenBank/DDBJ databases">
        <title>Cross-transmission of Acinetobacter junii carrying blaOXA-58 in a neonatal intensive care unit.</title>
        <authorList>
            <person name="Bour M."/>
            <person name="Potron A."/>
            <person name="Lecointe D."/>
        </authorList>
    </citation>
    <scope>NUCLEOTIDE SEQUENCE [LARGE SCALE GENOMIC DNA]</scope>
    <source>
        <strain evidence="1 2">21A3096 case 1</strain>
    </source>
</reference>
<evidence type="ECO:0000313" key="2">
    <source>
        <dbReference type="Proteomes" id="UP001498501"/>
    </source>
</evidence>
<dbReference type="RefSeq" id="WP_125297450.1">
    <property type="nucleotide sequence ID" value="NZ_CP078018.1"/>
</dbReference>
<name>A0ABU8ZCC1_ACIJU</name>
<gene>
    <name evidence="1" type="ORF">WM018_01450</name>
</gene>
<protein>
    <submittedName>
        <fullName evidence="1">Uncharacterized protein</fullName>
    </submittedName>
</protein>
<organism evidence="1 2">
    <name type="scientific">Acinetobacter junii</name>
    <dbReference type="NCBI Taxonomy" id="40215"/>
    <lineage>
        <taxon>Bacteria</taxon>
        <taxon>Pseudomonadati</taxon>
        <taxon>Pseudomonadota</taxon>
        <taxon>Gammaproteobacteria</taxon>
        <taxon>Moraxellales</taxon>
        <taxon>Moraxellaceae</taxon>
        <taxon>Acinetobacter</taxon>
    </lineage>
</organism>
<evidence type="ECO:0000313" key="1">
    <source>
        <dbReference type="EMBL" id="MEK0251199.1"/>
    </source>
</evidence>